<sequence>MDVVGIGGVSVDLVFRVPRLPARGDKVLANSQLISPGGVVGNLLCALGKLGTECGFIGHIGDDDFGSLVREDFLRHNVDITRLRVRKESRTRTTIVMISDSGEKFMVIGPAEFPDIDLDKSDLDYMSSAGLLYLLGGDPGRVIKIAALARERDQQVSLDLDASFARDDESYAAVRKLLQYVDILFVNARAMDLLIKGETSLKMAAKRVLDWGPRIVVMTMGSGGAIALTPEEEITQPAFEVEVIDTAGAGDCFHAAFVHGYLQGWDCKHSLVYASAAAAICIARPGTRVGFPTHQQIVDFLVSQGYTDFLPA</sequence>
<dbReference type="InterPro" id="IPR002139">
    <property type="entry name" value="Ribo/fructo_kinase"/>
</dbReference>
<dbReference type="PANTHER" id="PTHR10584">
    <property type="entry name" value="SUGAR KINASE"/>
    <property type="match status" value="1"/>
</dbReference>
<evidence type="ECO:0000313" key="6">
    <source>
        <dbReference type="EMBL" id="GFP18892.1"/>
    </source>
</evidence>
<reference evidence="8 9" key="1">
    <citation type="journal article" date="2020" name="Front. Microbiol.">
        <title>Single-cell genomics of novel Actinobacteria with the Wood-Ljungdahl pathway discovered in a serpentinizing system.</title>
        <authorList>
            <person name="Merino N."/>
            <person name="Kawai M."/>
            <person name="Boyd E.S."/>
            <person name="Colman D.R."/>
            <person name="McGlynn S.E."/>
            <person name="Nealson K.H."/>
            <person name="Kurokawa K."/>
            <person name="Hongoh Y."/>
        </authorList>
    </citation>
    <scope>NUCLEOTIDE SEQUENCE [LARGE SCALE GENOMIC DNA]</scope>
    <source>
        <strain evidence="6 9">S03</strain>
        <strain evidence="7 8">S47</strain>
    </source>
</reference>
<accession>A0A6V8Q5E3</accession>
<dbReference type="InterPro" id="IPR011611">
    <property type="entry name" value="PfkB_dom"/>
</dbReference>
<evidence type="ECO:0000313" key="8">
    <source>
        <dbReference type="Proteomes" id="UP000569018"/>
    </source>
</evidence>
<evidence type="ECO:0000313" key="7">
    <source>
        <dbReference type="EMBL" id="GFP39294.1"/>
    </source>
</evidence>
<protein>
    <submittedName>
        <fullName evidence="7">1-phosphofructokinase</fullName>
    </submittedName>
</protein>
<dbReference type="PRINTS" id="PR00990">
    <property type="entry name" value="RIBOKINASE"/>
</dbReference>
<dbReference type="EMBL" id="BLRU01000020">
    <property type="protein sequence ID" value="GFP18892.1"/>
    <property type="molecule type" value="Genomic_DNA"/>
</dbReference>
<dbReference type="EMBL" id="BLSD01000042">
    <property type="protein sequence ID" value="GFP39294.1"/>
    <property type="molecule type" value="Genomic_DNA"/>
</dbReference>
<dbReference type="PROSITE" id="PS00584">
    <property type="entry name" value="PFKB_KINASES_2"/>
    <property type="match status" value="1"/>
</dbReference>
<dbReference type="SUPFAM" id="SSF53613">
    <property type="entry name" value="Ribokinase-like"/>
    <property type="match status" value="1"/>
</dbReference>
<dbReference type="Proteomes" id="UP000569018">
    <property type="component" value="Unassembled WGS sequence"/>
</dbReference>
<gene>
    <name evidence="6" type="ORF">HKBW3S03_00397</name>
    <name evidence="7" type="ORF">HKBW3S47_00993</name>
</gene>
<name>A0A6V8Q5E3_9ACTN</name>
<proteinExistence type="inferred from homology"/>
<dbReference type="Pfam" id="PF00294">
    <property type="entry name" value="PfkB"/>
    <property type="match status" value="1"/>
</dbReference>
<dbReference type="InterPro" id="IPR002173">
    <property type="entry name" value="Carboh/pur_kinase_PfkB_CS"/>
</dbReference>
<evidence type="ECO:0000256" key="3">
    <source>
        <dbReference type="ARBA" id="ARBA00022777"/>
    </source>
</evidence>
<dbReference type="PANTHER" id="PTHR10584:SF166">
    <property type="entry name" value="RIBOKINASE"/>
    <property type="match status" value="1"/>
</dbReference>
<evidence type="ECO:0000256" key="4">
    <source>
        <dbReference type="RuleBase" id="RU003704"/>
    </source>
</evidence>
<evidence type="ECO:0000256" key="1">
    <source>
        <dbReference type="ARBA" id="ARBA00010688"/>
    </source>
</evidence>
<evidence type="ECO:0000259" key="5">
    <source>
        <dbReference type="Pfam" id="PF00294"/>
    </source>
</evidence>
<evidence type="ECO:0000313" key="9">
    <source>
        <dbReference type="Proteomes" id="UP000574717"/>
    </source>
</evidence>
<dbReference type="Gene3D" id="3.40.1190.20">
    <property type="match status" value="1"/>
</dbReference>
<dbReference type="GO" id="GO:0016301">
    <property type="term" value="F:kinase activity"/>
    <property type="evidence" value="ECO:0007669"/>
    <property type="project" value="UniProtKB-KW"/>
</dbReference>
<organism evidence="7 8">
    <name type="scientific">Candidatus Hakubella thermalkaliphila</name>
    <dbReference type="NCBI Taxonomy" id="2754717"/>
    <lineage>
        <taxon>Bacteria</taxon>
        <taxon>Bacillati</taxon>
        <taxon>Actinomycetota</taxon>
        <taxon>Actinomycetota incertae sedis</taxon>
        <taxon>Candidatus Hakubellales</taxon>
        <taxon>Candidatus Hakubellaceae</taxon>
        <taxon>Candidatus Hakubella</taxon>
    </lineage>
</organism>
<dbReference type="RefSeq" id="WP_176235657.1">
    <property type="nucleotide sequence ID" value="NZ_BLRU01000020.1"/>
</dbReference>
<dbReference type="GO" id="GO:0006796">
    <property type="term" value="P:phosphate-containing compound metabolic process"/>
    <property type="evidence" value="ECO:0007669"/>
    <property type="project" value="UniProtKB-ARBA"/>
</dbReference>
<dbReference type="InterPro" id="IPR029056">
    <property type="entry name" value="Ribokinase-like"/>
</dbReference>
<feature type="domain" description="Carbohydrate kinase PfkB" evidence="5">
    <location>
        <begin position="3"/>
        <end position="293"/>
    </location>
</feature>
<evidence type="ECO:0000256" key="2">
    <source>
        <dbReference type="ARBA" id="ARBA00022679"/>
    </source>
</evidence>
<comment type="caution">
    <text evidence="7">The sequence shown here is derived from an EMBL/GenBank/DDBJ whole genome shotgun (WGS) entry which is preliminary data.</text>
</comment>
<dbReference type="AlphaFoldDB" id="A0A6V8Q5E3"/>
<comment type="similarity">
    <text evidence="1 4">Belongs to the carbohydrate kinase PfkB family.</text>
</comment>
<keyword evidence="2 4" id="KW-0808">Transferase</keyword>
<keyword evidence="3 4" id="KW-0418">Kinase</keyword>
<dbReference type="Proteomes" id="UP000574717">
    <property type="component" value="Unassembled WGS sequence"/>
</dbReference>